<dbReference type="InterPro" id="IPR014306">
    <property type="entry name" value="Hydroxyisourate_hydrolase"/>
</dbReference>
<evidence type="ECO:0000256" key="4">
    <source>
        <dbReference type="ARBA" id="ARBA00011881"/>
    </source>
</evidence>
<comment type="function">
    <text evidence="2">Catalyzes the hydrolysis of 5-hydroxyisourate (HIU) to 2-oxo-4-hydroxy-4-carboxy-5-ureidoimidazoline (OHCU).</text>
</comment>
<comment type="catalytic activity">
    <reaction evidence="1 8">
        <text>5-hydroxyisourate + H2O = 5-hydroxy-2-oxo-4-ureido-2,5-dihydro-1H-imidazole-5-carboxylate + H(+)</text>
        <dbReference type="Rhea" id="RHEA:23736"/>
        <dbReference type="ChEBI" id="CHEBI:15377"/>
        <dbReference type="ChEBI" id="CHEBI:15378"/>
        <dbReference type="ChEBI" id="CHEBI:18072"/>
        <dbReference type="ChEBI" id="CHEBI:58639"/>
        <dbReference type="EC" id="3.5.2.17"/>
    </reaction>
</comment>
<evidence type="ECO:0000256" key="2">
    <source>
        <dbReference type="ARBA" id="ARBA00002704"/>
    </source>
</evidence>
<feature type="binding site" evidence="7">
    <location>
        <position position="47"/>
    </location>
    <ligand>
        <name>substrate</name>
    </ligand>
</feature>
<evidence type="ECO:0000313" key="11">
    <source>
        <dbReference type="RefSeq" id="XP_011315193.1"/>
    </source>
</evidence>
<dbReference type="GO" id="GO:0033971">
    <property type="term" value="F:hydroxyisourate hydrolase activity"/>
    <property type="evidence" value="ECO:0007669"/>
    <property type="project" value="UniProtKB-EC"/>
</dbReference>
<dbReference type="PANTHER" id="PTHR10395:SF7">
    <property type="entry name" value="5-HYDROXYISOURATE HYDROLASE"/>
    <property type="match status" value="1"/>
</dbReference>
<evidence type="ECO:0000256" key="6">
    <source>
        <dbReference type="ARBA" id="ARBA00022801"/>
    </source>
</evidence>
<keyword evidence="5 8" id="KW-0659">Purine metabolism</keyword>
<protein>
    <recommendedName>
        <fullName evidence="8">5-hydroxyisourate hydrolase</fullName>
        <shortName evidence="8">HIU hydrolase</shortName>
        <shortName evidence="8">HIUHase</shortName>
        <ecNumber evidence="8">3.5.2.17</ecNumber>
    </recommendedName>
</protein>
<evidence type="ECO:0000256" key="8">
    <source>
        <dbReference type="RuleBase" id="RU361270"/>
    </source>
</evidence>
<dbReference type="EC" id="3.5.2.17" evidence="8"/>
<evidence type="ECO:0000259" key="9">
    <source>
        <dbReference type="Pfam" id="PF00576"/>
    </source>
</evidence>
<dbReference type="InterPro" id="IPR023416">
    <property type="entry name" value="Transthyretin/HIU_hydrolase_d"/>
</dbReference>
<comment type="similarity">
    <text evidence="3 8">Belongs to the transthyretin family. 5-hydroxyisourate hydrolase subfamily.</text>
</comment>
<evidence type="ECO:0000256" key="5">
    <source>
        <dbReference type="ARBA" id="ARBA00022631"/>
    </source>
</evidence>
<feature type="domain" description="Transthyretin/hydroxyisourate hydrolase" evidence="9">
    <location>
        <begin position="6"/>
        <end position="115"/>
    </location>
</feature>
<comment type="subunit">
    <text evidence="4 8">Homotetramer.</text>
</comment>
<sequence>MNKPHISTHILDTSLGNPVPDVSIKLYKYYKTTWSFISESKTLSNGRCEDLLQVANETLTADRYKLVFEVKKYFDSTNTNSLYPEIDVIIEIKNADQNYHLPLLLNPYGYSTYRGS</sequence>
<feature type="binding site" evidence="7">
    <location>
        <position position="113"/>
    </location>
    <ligand>
        <name>substrate</name>
    </ligand>
</feature>
<dbReference type="PANTHER" id="PTHR10395">
    <property type="entry name" value="URICASE AND TRANSTHYRETIN-RELATED"/>
    <property type="match status" value="1"/>
</dbReference>
<keyword evidence="6 8" id="KW-0378">Hydrolase</keyword>
<organism evidence="10 11">
    <name type="scientific">Fopius arisanus</name>
    <dbReference type="NCBI Taxonomy" id="64838"/>
    <lineage>
        <taxon>Eukaryota</taxon>
        <taxon>Metazoa</taxon>
        <taxon>Ecdysozoa</taxon>
        <taxon>Arthropoda</taxon>
        <taxon>Hexapoda</taxon>
        <taxon>Insecta</taxon>
        <taxon>Pterygota</taxon>
        <taxon>Neoptera</taxon>
        <taxon>Endopterygota</taxon>
        <taxon>Hymenoptera</taxon>
        <taxon>Apocrita</taxon>
        <taxon>Ichneumonoidea</taxon>
        <taxon>Braconidae</taxon>
        <taxon>Opiinae</taxon>
        <taxon>Fopius</taxon>
    </lineage>
</organism>
<evidence type="ECO:0000256" key="1">
    <source>
        <dbReference type="ARBA" id="ARBA00001043"/>
    </source>
</evidence>
<evidence type="ECO:0000313" key="10">
    <source>
        <dbReference type="Proteomes" id="UP000694866"/>
    </source>
</evidence>
<evidence type="ECO:0000256" key="7">
    <source>
        <dbReference type="PIRSR" id="PIRSR600895-51"/>
    </source>
</evidence>
<proteinExistence type="inferred from homology"/>
<dbReference type="KEGG" id="fas:105274067"/>
<name>A0A9R1TUD0_9HYME</name>
<evidence type="ECO:0000256" key="3">
    <source>
        <dbReference type="ARBA" id="ARBA00009850"/>
    </source>
</evidence>
<gene>
    <name evidence="11" type="primary">LOC105274067</name>
</gene>
<dbReference type="GeneID" id="105274067"/>
<dbReference type="PRINTS" id="PR00189">
    <property type="entry name" value="TRNSTHYRETIN"/>
</dbReference>
<feature type="binding site" evidence="7">
    <location>
        <position position="9"/>
    </location>
    <ligand>
        <name>substrate</name>
    </ligand>
</feature>
<dbReference type="RefSeq" id="XP_011315193.1">
    <property type="nucleotide sequence ID" value="XM_011316891.1"/>
</dbReference>
<dbReference type="Pfam" id="PF00576">
    <property type="entry name" value="Transthyretin"/>
    <property type="match status" value="1"/>
</dbReference>
<keyword evidence="10" id="KW-1185">Reference proteome</keyword>
<dbReference type="NCBIfam" id="TIGR02962">
    <property type="entry name" value="hdxy_isourate"/>
    <property type="match status" value="1"/>
</dbReference>
<accession>A0A9R1TUD0</accession>
<dbReference type="GO" id="GO:0006144">
    <property type="term" value="P:purine nucleobase metabolic process"/>
    <property type="evidence" value="ECO:0007669"/>
    <property type="project" value="UniProtKB-KW"/>
</dbReference>
<reference evidence="11" key="1">
    <citation type="submission" date="2025-08" db="UniProtKB">
        <authorList>
            <consortium name="RefSeq"/>
        </authorList>
    </citation>
    <scope>IDENTIFICATION</scope>
    <source>
        <strain evidence="11">USDA-PBARC FA_bdor</strain>
        <tissue evidence="11">Whole organism</tissue>
    </source>
</reference>
<dbReference type="CDD" id="cd05822">
    <property type="entry name" value="TLP_HIUase"/>
    <property type="match status" value="1"/>
</dbReference>
<dbReference type="InterPro" id="IPR036817">
    <property type="entry name" value="Transthyretin/HIU_hydrolase_sf"/>
</dbReference>
<dbReference type="SUPFAM" id="SSF49472">
    <property type="entry name" value="Transthyretin (synonym: prealbumin)"/>
    <property type="match status" value="1"/>
</dbReference>
<dbReference type="InterPro" id="IPR000895">
    <property type="entry name" value="Transthyretin/HIU_hydrolase"/>
</dbReference>
<dbReference type="Gene3D" id="2.60.40.180">
    <property type="entry name" value="Transthyretin/hydroxyisourate hydrolase domain"/>
    <property type="match status" value="1"/>
</dbReference>
<dbReference type="AlphaFoldDB" id="A0A9R1TUD0"/>
<dbReference type="OrthoDB" id="10265230at2759"/>
<dbReference type="Proteomes" id="UP000694866">
    <property type="component" value="Unplaced"/>
</dbReference>